<dbReference type="Gene3D" id="3.40.50.150">
    <property type="entry name" value="Vaccinia Virus protein VP39"/>
    <property type="match status" value="1"/>
</dbReference>
<dbReference type="EMBL" id="MN740156">
    <property type="protein sequence ID" value="QHT90616.1"/>
    <property type="molecule type" value="Genomic_DNA"/>
</dbReference>
<reference evidence="1" key="1">
    <citation type="journal article" date="2020" name="Nature">
        <title>Giant virus diversity and host interactions through global metagenomics.</title>
        <authorList>
            <person name="Schulz F."/>
            <person name="Roux S."/>
            <person name="Paez-Espino D."/>
            <person name="Jungbluth S."/>
            <person name="Walsh D.A."/>
            <person name="Denef V.J."/>
            <person name="McMahon K.D."/>
            <person name="Konstantinidis K.T."/>
            <person name="Eloe-Fadrosh E.A."/>
            <person name="Kyrpides N.C."/>
            <person name="Woyke T."/>
        </authorList>
    </citation>
    <scope>NUCLEOTIDE SEQUENCE</scope>
    <source>
        <strain evidence="1">GVMAG-M-3300023184-71</strain>
    </source>
</reference>
<name>A0A6C0IDW2_9ZZZZ</name>
<dbReference type="SUPFAM" id="SSF53335">
    <property type="entry name" value="S-adenosyl-L-methionine-dependent methyltransferases"/>
    <property type="match status" value="1"/>
</dbReference>
<accession>A0A6C0IDW2</accession>
<dbReference type="CDD" id="cd02440">
    <property type="entry name" value="AdoMet_MTases"/>
    <property type="match status" value="1"/>
</dbReference>
<organism evidence="1">
    <name type="scientific">viral metagenome</name>
    <dbReference type="NCBI Taxonomy" id="1070528"/>
    <lineage>
        <taxon>unclassified sequences</taxon>
        <taxon>metagenomes</taxon>
        <taxon>organismal metagenomes</taxon>
    </lineage>
</organism>
<dbReference type="Pfam" id="PF13489">
    <property type="entry name" value="Methyltransf_23"/>
    <property type="match status" value="1"/>
</dbReference>
<dbReference type="AlphaFoldDB" id="A0A6C0IDW2"/>
<sequence length="304" mass="35375">MEKPNGIVLRSESSIYEGKVFYVDQGKRHWVRSIDWFHRNGFQWEEVVDVSPEIIYSYRNGGIAPIYTRKDLASVGNNSIDMRDILTSNLSGIGVEFGAGASPLAVPLSCQVLYCDMFSYDTLKKNMYPGQNLSDLVFPHYVSDIKNLWNVANESVDFVIACHVIEHTNNPIRALDEFHRILKPGGSLVLIVPDKTRTFDVDRELTTLDHLVEDYNHPSVERDRDHYMEFYTKTTFKVPPENNLDEFVQQKQENGGDIHYHTWTYESFQELVEWHCEKNHWTIDFCHPTLEGPENIEFYFLLLK</sequence>
<dbReference type="InterPro" id="IPR029063">
    <property type="entry name" value="SAM-dependent_MTases_sf"/>
</dbReference>
<protein>
    <submittedName>
        <fullName evidence="1">Uncharacterized protein</fullName>
    </submittedName>
</protein>
<proteinExistence type="predicted"/>
<evidence type="ECO:0000313" key="1">
    <source>
        <dbReference type="EMBL" id="QHT90616.1"/>
    </source>
</evidence>